<protein>
    <submittedName>
        <fullName evidence="2">GNAT family N-acetyltransferase</fullName>
    </submittedName>
</protein>
<evidence type="ECO:0000259" key="1">
    <source>
        <dbReference type="PROSITE" id="PS51186"/>
    </source>
</evidence>
<evidence type="ECO:0000313" key="2">
    <source>
        <dbReference type="EMBL" id="MCT4331503.1"/>
    </source>
</evidence>
<evidence type="ECO:0000313" key="3">
    <source>
        <dbReference type="Proteomes" id="UP001320702"/>
    </source>
</evidence>
<feature type="domain" description="N-acetyltransferase" evidence="1">
    <location>
        <begin position="1"/>
        <end position="119"/>
    </location>
</feature>
<dbReference type="Gene3D" id="3.40.630.30">
    <property type="match status" value="1"/>
</dbReference>
<organism evidence="2 3">
    <name type="scientific">Paracoccus maritimus</name>
    <dbReference type="NCBI Taxonomy" id="2933292"/>
    <lineage>
        <taxon>Bacteria</taxon>
        <taxon>Pseudomonadati</taxon>
        <taxon>Pseudomonadota</taxon>
        <taxon>Alphaproteobacteria</taxon>
        <taxon>Rhodobacterales</taxon>
        <taxon>Paracoccaceae</taxon>
        <taxon>Paracoccus</taxon>
    </lineage>
</organism>
<keyword evidence="3" id="KW-1185">Reference proteome</keyword>
<comment type="caution">
    <text evidence="2">The sequence shown here is derived from an EMBL/GenBank/DDBJ whole genome shotgun (WGS) entry which is preliminary data.</text>
</comment>
<dbReference type="Pfam" id="PF00583">
    <property type="entry name" value="Acetyltransf_1"/>
    <property type="match status" value="1"/>
</dbReference>
<name>A0ABT2K4P4_9RHOB</name>
<dbReference type="SUPFAM" id="SSF55729">
    <property type="entry name" value="Acyl-CoA N-acyltransferases (Nat)"/>
    <property type="match status" value="1"/>
</dbReference>
<sequence>MDDTGGVAGVIGLRDAQGGFLAATPLGARIAFRAAPSTADLVVDGIVVRDARQGIGGALLNQALVRATLAGHPGLRAEVRVQNSGAMEFYRAMGFAAVAQGRFGWPWTGQVTILRRAVDNVPEAGSMARYAAATGI</sequence>
<dbReference type="PROSITE" id="PS51186">
    <property type="entry name" value="GNAT"/>
    <property type="match status" value="1"/>
</dbReference>
<gene>
    <name evidence="2" type="ORF">MU516_01315</name>
</gene>
<dbReference type="EMBL" id="JANAVZ010000001">
    <property type="protein sequence ID" value="MCT4331503.1"/>
    <property type="molecule type" value="Genomic_DNA"/>
</dbReference>
<dbReference type="Proteomes" id="UP001320702">
    <property type="component" value="Unassembled WGS sequence"/>
</dbReference>
<accession>A0ABT2K4P4</accession>
<dbReference type="InterPro" id="IPR016181">
    <property type="entry name" value="Acyl_CoA_acyltransferase"/>
</dbReference>
<reference evidence="2 3" key="1">
    <citation type="submission" date="2022-04" db="EMBL/GenBank/DDBJ databases">
        <title>Paracoccus sp. YLB-12 draft genome sequence.</title>
        <authorList>
            <person name="Yu L."/>
        </authorList>
    </citation>
    <scope>NUCLEOTIDE SEQUENCE [LARGE SCALE GENOMIC DNA]</scope>
    <source>
        <strain evidence="2 3">YLB-12</strain>
    </source>
</reference>
<proteinExistence type="predicted"/>
<dbReference type="InterPro" id="IPR000182">
    <property type="entry name" value="GNAT_dom"/>
</dbReference>